<organism evidence="5 6">
    <name type="scientific">Limibacillus halophilus</name>
    <dbReference type="NCBI Taxonomy" id="1579333"/>
    <lineage>
        <taxon>Bacteria</taxon>
        <taxon>Pseudomonadati</taxon>
        <taxon>Pseudomonadota</taxon>
        <taxon>Alphaproteobacteria</taxon>
        <taxon>Rhodospirillales</taxon>
        <taxon>Rhodovibrionaceae</taxon>
        <taxon>Limibacillus</taxon>
    </lineage>
</organism>
<evidence type="ECO:0000259" key="2">
    <source>
        <dbReference type="Pfam" id="PF01977"/>
    </source>
</evidence>
<dbReference type="AlphaFoldDB" id="A0A839SQW4"/>
<protein>
    <submittedName>
        <fullName evidence="5">UbiD family decarboxylase</fullName>
    </submittedName>
</protein>
<dbReference type="GO" id="GO:0005737">
    <property type="term" value="C:cytoplasm"/>
    <property type="evidence" value="ECO:0007669"/>
    <property type="project" value="TreeGrafter"/>
</dbReference>
<sequence>MREYIERLRQRGELVEIDREVDPKHELAAVTAAAHKRWGKPILFHNVAGTTLPVVTNLYGARERIAEILGIEPDDFCRQWNKLATLGAQSESGNAQPIEIPEIVDCKMSDLPLITYSEKDAGPYFTSAMFFAKDPETGVGNLSFHRSMYVNDDELRCRLAPRHHLTLYHEKAEQKGQYLEAAMIIGTPPTAFLSAAAPLPYDVDELKVAGQLAGKPIPLRKCKHIDLMVPAHTEIVIEGRFLPNERREEGPFGEFMGYYTPVGLNAVFEVLGVTRRKDAIFHSILCGSAEEVLTLELSVAANIYQKISAVLPGIVDVTCQPFVLHTVVKIKQQYEGHARQVLMAVMGADPTWAKVCTVVDEDVDIYSMDDVMWATLTRSRPDKDMIVIPETPTFYRDPDKDHWGRVGIDATAPFSRRAEFERKRIPGVGAVRLEDYVTDPSAHGAIK</sequence>
<dbReference type="InterPro" id="IPR049381">
    <property type="entry name" value="UbiD-like_C"/>
</dbReference>
<keyword evidence="6" id="KW-1185">Reference proteome</keyword>
<evidence type="ECO:0000256" key="1">
    <source>
        <dbReference type="ARBA" id="ARBA00010021"/>
    </source>
</evidence>
<accession>A0A839SQW4</accession>
<dbReference type="Proteomes" id="UP000581135">
    <property type="component" value="Unassembled WGS sequence"/>
</dbReference>
<evidence type="ECO:0000259" key="4">
    <source>
        <dbReference type="Pfam" id="PF20696"/>
    </source>
</evidence>
<evidence type="ECO:0000259" key="3">
    <source>
        <dbReference type="Pfam" id="PF20695"/>
    </source>
</evidence>
<dbReference type="SUPFAM" id="SSF143968">
    <property type="entry name" value="UbiD C-terminal domain-like"/>
    <property type="match status" value="1"/>
</dbReference>
<dbReference type="PANTHER" id="PTHR30108">
    <property type="entry name" value="3-OCTAPRENYL-4-HYDROXYBENZOATE CARBOXY-LYASE-RELATED"/>
    <property type="match status" value="1"/>
</dbReference>
<dbReference type="RefSeq" id="WP_183414576.1">
    <property type="nucleotide sequence ID" value="NZ_JACHXA010000001.1"/>
</dbReference>
<feature type="domain" description="3-octaprenyl-4-hydroxybenzoate carboxy-lyase-like Rift-related" evidence="2">
    <location>
        <begin position="104"/>
        <end position="288"/>
    </location>
</feature>
<reference evidence="5 6" key="1">
    <citation type="submission" date="2020-08" db="EMBL/GenBank/DDBJ databases">
        <title>Genomic Encyclopedia of Type Strains, Phase III (KMG-III): the genomes of soil and plant-associated and newly described type strains.</title>
        <authorList>
            <person name="Whitman W."/>
        </authorList>
    </citation>
    <scope>NUCLEOTIDE SEQUENCE [LARGE SCALE GENOMIC DNA]</scope>
    <source>
        <strain evidence="5 6">CECT 8803</strain>
    </source>
</reference>
<feature type="domain" description="3-octaprenyl-4-hydroxybenzoate carboxy-lyase-like N-terminal" evidence="3">
    <location>
        <begin position="5"/>
        <end position="81"/>
    </location>
</feature>
<dbReference type="InterPro" id="IPR002830">
    <property type="entry name" value="UbiD"/>
</dbReference>
<dbReference type="EMBL" id="JACHXA010000001">
    <property type="protein sequence ID" value="MBB3063756.1"/>
    <property type="molecule type" value="Genomic_DNA"/>
</dbReference>
<dbReference type="Gene3D" id="3.40.1670.10">
    <property type="entry name" value="UbiD C-terminal domain-like"/>
    <property type="match status" value="1"/>
</dbReference>
<evidence type="ECO:0000313" key="5">
    <source>
        <dbReference type="EMBL" id="MBB3063756.1"/>
    </source>
</evidence>
<evidence type="ECO:0000313" key="6">
    <source>
        <dbReference type="Proteomes" id="UP000581135"/>
    </source>
</evidence>
<feature type="domain" description="3-octaprenyl-4-hydroxybenzoate carboxy-lyase-like C-terminal" evidence="4">
    <location>
        <begin position="296"/>
        <end position="410"/>
    </location>
</feature>
<dbReference type="Pfam" id="PF20695">
    <property type="entry name" value="UbiD_N"/>
    <property type="match status" value="1"/>
</dbReference>
<dbReference type="InterPro" id="IPR048304">
    <property type="entry name" value="UbiD_Rift_dom"/>
</dbReference>
<dbReference type="Pfam" id="PF01977">
    <property type="entry name" value="UbiD"/>
    <property type="match status" value="1"/>
</dbReference>
<name>A0A839SQW4_9PROT</name>
<dbReference type="PANTHER" id="PTHR30108:SF21">
    <property type="entry name" value="4-HYDROXYBENZOATE DECARBOXYLASE"/>
    <property type="match status" value="1"/>
</dbReference>
<dbReference type="InterPro" id="IPR049383">
    <property type="entry name" value="UbiD-like_N"/>
</dbReference>
<dbReference type="SUPFAM" id="SSF50475">
    <property type="entry name" value="FMN-binding split barrel"/>
    <property type="match status" value="1"/>
</dbReference>
<dbReference type="Pfam" id="PF20696">
    <property type="entry name" value="UbiD_C"/>
    <property type="match status" value="1"/>
</dbReference>
<dbReference type="GO" id="GO:0016831">
    <property type="term" value="F:carboxy-lyase activity"/>
    <property type="evidence" value="ECO:0007669"/>
    <property type="project" value="InterPro"/>
</dbReference>
<comment type="similarity">
    <text evidence="1">Belongs to the UbiD family.</text>
</comment>
<proteinExistence type="inferred from homology"/>
<gene>
    <name evidence="5" type="ORF">FHR98_000021</name>
</gene>
<dbReference type="NCBIfam" id="TIGR00148">
    <property type="entry name" value="UbiD family decarboxylase"/>
    <property type="match status" value="1"/>
</dbReference>
<comment type="caution">
    <text evidence="5">The sequence shown here is derived from an EMBL/GenBank/DDBJ whole genome shotgun (WGS) entry which is preliminary data.</text>
</comment>